<comment type="caution">
    <text evidence="8">The sequence shown here is derived from an EMBL/GenBank/DDBJ whole genome shotgun (WGS) entry which is preliminary data.</text>
</comment>
<evidence type="ECO:0000256" key="6">
    <source>
        <dbReference type="SAM" id="Phobius"/>
    </source>
</evidence>
<feature type="transmembrane region" description="Helical" evidence="6">
    <location>
        <begin position="238"/>
        <end position="260"/>
    </location>
</feature>
<keyword evidence="5" id="KW-0675">Receptor</keyword>
<dbReference type="CDD" id="cd00637">
    <property type="entry name" value="7tm_classA_rhodopsin-like"/>
    <property type="match status" value="1"/>
</dbReference>
<keyword evidence="5" id="KW-0297">G-protein coupled receptor</keyword>
<keyword evidence="3 6" id="KW-1133">Transmembrane helix</keyword>
<evidence type="ECO:0000256" key="1">
    <source>
        <dbReference type="ARBA" id="ARBA00004370"/>
    </source>
</evidence>
<dbReference type="PROSITE" id="PS50262">
    <property type="entry name" value="G_PROTEIN_RECEP_F1_2"/>
    <property type="match status" value="1"/>
</dbReference>
<sequence length="337" mass="38137">MANFTANSSAAAMLNVSSSRSNCSLTAAQNNSLNVLPLTLSFVIMACQLCNLIVFHFWRDKEPFIHLHVALAWTSLMSSAITCGIPLVRMLPRHEPVSVTLILISGRFYEFGTNLNLMILVAISVDRWLSVEYPIPYRDQISKRIVRRMIWMAWMVIILITVPGMILYFQSSDVRCDAPIREISSTGRSIWKVLTGPLILAFLMIFQGRIFVIAVKMKLRLIRAQRRTHAALRRPSQTMAGIVWGSLRASMVITLVSVVTQSPFMFDFYRYIRDPTLQRAFALLPAIQHMYSPIVYLLFFSQFRAVLRRGWGRLVRGTVLIISALSGVEPAAQSIPP</sequence>
<feature type="transmembrane region" description="Helical" evidence="6">
    <location>
        <begin position="150"/>
        <end position="170"/>
    </location>
</feature>
<evidence type="ECO:0000256" key="4">
    <source>
        <dbReference type="ARBA" id="ARBA00023136"/>
    </source>
</evidence>
<dbReference type="PANTHER" id="PTHR45698:SF1">
    <property type="entry name" value="TRACE AMINE-ASSOCIATED RECEPTOR 13C-LIKE"/>
    <property type="match status" value="1"/>
</dbReference>
<comment type="subcellular location">
    <subcellularLocation>
        <location evidence="1">Membrane</location>
    </subcellularLocation>
</comment>
<evidence type="ECO:0000313" key="9">
    <source>
        <dbReference type="Proteomes" id="UP000192578"/>
    </source>
</evidence>
<evidence type="ECO:0000256" key="2">
    <source>
        <dbReference type="ARBA" id="ARBA00022692"/>
    </source>
</evidence>
<evidence type="ECO:0000259" key="7">
    <source>
        <dbReference type="PROSITE" id="PS50262"/>
    </source>
</evidence>
<feature type="domain" description="G-protein coupled receptors family 1 profile" evidence="7">
    <location>
        <begin position="30"/>
        <end position="296"/>
    </location>
</feature>
<keyword evidence="5" id="KW-0807">Transducer</keyword>
<organism evidence="8 9">
    <name type="scientific">Hypsibius exemplaris</name>
    <name type="common">Freshwater tardigrade</name>
    <dbReference type="NCBI Taxonomy" id="2072580"/>
    <lineage>
        <taxon>Eukaryota</taxon>
        <taxon>Metazoa</taxon>
        <taxon>Ecdysozoa</taxon>
        <taxon>Tardigrada</taxon>
        <taxon>Eutardigrada</taxon>
        <taxon>Parachela</taxon>
        <taxon>Hypsibioidea</taxon>
        <taxon>Hypsibiidae</taxon>
        <taxon>Hypsibius</taxon>
    </lineage>
</organism>
<dbReference type="EMBL" id="MTYJ01000003">
    <property type="protein sequence ID" value="OQV25328.1"/>
    <property type="molecule type" value="Genomic_DNA"/>
</dbReference>
<evidence type="ECO:0000256" key="5">
    <source>
        <dbReference type="RuleBase" id="RU000688"/>
    </source>
</evidence>
<keyword evidence="2 5" id="KW-0812">Transmembrane</keyword>
<protein>
    <recommendedName>
        <fullName evidence="7">G-protein coupled receptors family 1 profile domain-containing protein</fullName>
    </recommendedName>
</protein>
<dbReference type="AlphaFoldDB" id="A0A1W0XD49"/>
<dbReference type="GO" id="GO:0004930">
    <property type="term" value="F:G protein-coupled receptor activity"/>
    <property type="evidence" value="ECO:0007669"/>
    <property type="project" value="UniProtKB-KW"/>
</dbReference>
<name>A0A1W0XD49_HYPEX</name>
<evidence type="ECO:0000256" key="3">
    <source>
        <dbReference type="ARBA" id="ARBA00022989"/>
    </source>
</evidence>
<keyword evidence="4 6" id="KW-0472">Membrane</keyword>
<dbReference type="PROSITE" id="PS00237">
    <property type="entry name" value="G_PROTEIN_RECEP_F1_1"/>
    <property type="match status" value="1"/>
</dbReference>
<feature type="transmembrane region" description="Helical" evidence="6">
    <location>
        <begin position="70"/>
        <end position="91"/>
    </location>
</feature>
<reference evidence="9" key="1">
    <citation type="submission" date="2017-01" db="EMBL/GenBank/DDBJ databases">
        <title>Comparative genomics of anhydrobiosis in the tardigrade Hypsibius dujardini.</title>
        <authorList>
            <person name="Yoshida Y."/>
            <person name="Koutsovoulos G."/>
            <person name="Laetsch D."/>
            <person name="Stevens L."/>
            <person name="Kumar S."/>
            <person name="Horikawa D."/>
            <person name="Ishino K."/>
            <person name="Komine S."/>
            <person name="Tomita M."/>
            <person name="Blaxter M."/>
            <person name="Arakawa K."/>
        </authorList>
    </citation>
    <scope>NUCLEOTIDE SEQUENCE [LARGE SCALE GENOMIC DNA]</scope>
    <source>
        <strain evidence="9">Z151</strain>
    </source>
</reference>
<feature type="transmembrane region" description="Helical" evidence="6">
    <location>
        <begin position="35"/>
        <end position="58"/>
    </location>
</feature>
<accession>A0A1W0XD49</accession>
<dbReference type="InterPro" id="IPR000276">
    <property type="entry name" value="GPCR_Rhodpsn"/>
</dbReference>
<dbReference type="OrthoDB" id="6091802at2759"/>
<dbReference type="PRINTS" id="PR00237">
    <property type="entry name" value="GPCRRHODOPSN"/>
</dbReference>
<dbReference type="PANTHER" id="PTHR45698">
    <property type="entry name" value="TRACE AMINE-ASSOCIATED RECEPTOR 19N-RELATED"/>
    <property type="match status" value="1"/>
</dbReference>
<dbReference type="Proteomes" id="UP000192578">
    <property type="component" value="Unassembled WGS sequence"/>
</dbReference>
<dbReference type="SUPFAM" id="SSF81321">
    <property type="entry name" value="Family A G protein-coupled receptor-like"/>
    <property type="match status" value="1"/>
</dbReference>
<gene>
    <name evidence="8" type="ORF">BV898_01009</name>
</gene>
<evidence type="ECO:0000313" key="8">
    <source>
        <dbReference type="EMBL" id="OQV25328.1"/>
    </source>
</evidence>
<dbReference type="Pfam" id="PF00001">
    <property type="entry name" value="7tm_1"/>
    <property type="match status" value="1"/>
</dbReference>
<comment type="similarity">
    <text evidence="5">Belongs to the G-protein coupled receptor 1 family.</text>
</comment>
<feature type="transmembrane region" description="Helical" evidence="6">
    <location>
        <begin position="280"/>
        <end position="299"/>
    </location>
</feature>
<dbReference type="InterPro" id="IPR017452">
    <property type="entry name" value="GPCR_Rhodpsn_7TM"/>
</dbReference>
<dbReference type="GO" id="GO:0016020">
    <property type="term" value="C:membrane"/>
    <property type="evidence" value="ECO:0007669"/>
    <property type="project" value="UniProtKB-SubCell"/>
</dbReference>
<dbReference type="Gene3D" id="1.20.1070.10">
    <property type="entry name" value="Rhodopsin 7-helix transmembrane proteins"/>
    <property type="match status" value="1"/>
</dbReference>
<proteinExistence type="inferred from homology"/>
<feature type="transmembrane region" description="Helical" evidence="6">
    <location>
        <begin position="190"/>
        <end position="217"/>
    </location>
</feature>
<keyword evidence="9" id="KW-1185">Reference proteome</keyword>